<comment type="caution">
    <text evidence="2">The sequence shown here is derived from an EMBL/GenBank/DDBJ whole genome shotgun (WGS) entry which is preliminary data.</text>
</comment>
<proteinExistence type="predicted"/>
<evidence type="ECO:0000313" key="2">
    <source>
        <dbReference type="EMBL" id="MBC5841163.1"/>
    </source>
</evidence>
<organism evidence="2 3">
    <name type="scientific">Flavobacterium kayseriense</name>
    <dbReference type="NCBI Taxonomy" id="2764714"/>
    <lineage>
        <taxon>Bacteria</taxon>
        <taxon>Pseudomonadati</taxon>
        <taxon>Bacteroidota</taxon>
        <taxon>Flavobacteriia</taxon>
        <taxon>Flavobacteriales</taxon>
        <taxon>Flavobacteriaceae</taxon>
        <taxon>Flavobacterium</taxon>
    </lineage>
</organism>
<sequence>MSGILQDGDEIEQLKKEFKALSEQKSIINKDNNCIKDQNKKQELILEHYDL</sequence>
<keyword evidence="3" id="KW-1185">Reference proteome</keyword>
<gene>
    <name evidence="2" type="ORF">H8R23_07070</name>
</gene>
<evidence type="ECO:0000256" key="1">
    <source>
        <dbReference type="SAM" id="Coils"/>
    </source>
</evidence>
<name>A0ABR7J6X4_9FLAO</name>
<accession>A0ABR7J6X4</accession>
<feature type="coiled-coil region" evidence="1">
    <location>
        <begin position="4"/>
        <end position="31"/>
    </location>
</feature>
<evidence type="ECO:0000313" key="3">
    <source>
        <dbReference type="Proteomes" id="UP000629963"/>
    </source>
</evidence>
<dbReference type="RefSeq" id="WP_187009755.1">
    <property type="nucleotide sequence ID" value="NZ_JACRUI010000002.1"/>
</dbReference>
<protein>
    <submittedName>
        <fullName evidence="2">Uncharacterized protein</fullName>
    </submittedName>
</protein>
<keyword evidence="1" id="KW-0175">Coiled coil</keyword>
<dbReference type="Proteomes" id="UP000629963">
    <property type="component" value="Unassembled WGS sequence"/>
</dbReference>
<dbReference type="EMBL" id="JACRUJ010000002">
    <property type="protein sequence ID" value="MBC5841163.1"/>
    <property type="molecule type" value="Genomic_DNA"/>
</dbReference>
<reference evidence="2 3" key="1">
    <citation type="submission" date="2020-08" db="EMBL/GenBank/DDBJ databases">
        <title>Description of novel Flavobacterium F-380 isolate.</title>
        <authorList>
            <person name="Saticioglu I.B."/>
            <person name="Duman M."/>
            <person name="Altun S."/>
        </authorList>
    </citation>
    <scope>NUCLEOTIDE SEQUENCE [LARGE SCALE GENOMIC DNA]</scope>
    <source>
        <strain evidence="2 3">F-380</strain>
    </source>
</reference>